<dbReference type="InterPro" id="IPR036136">
    <property type="entry name" value="Nit/Sulf_reduc_fer-like_dom_sf"/>
</dbReference>
<evidence type="ECO:0000313" key="10">
    <source>
        <dbReference type="Proteomes" id="UP001183607"/>
    </source>
</evidence>
<dbReference type="GO" id="GO:0051539">
    <property type="term" value="F:4 iron, 4 sulfur cluster binding"/>
    <property type="evidence" value="ECO:0007669"/>
    <property type="project" value="UniProtKB-KW"/>
</dbReference>
<evidence type="ECO:0000256" key="7">
    <source>
        <dbReference type="SAM" id="MobiDB-lite"/>
    </source>
</evidence>
<gene>
    <name evidence="9" type="ORF">RM574_18755</name>
</gene>
<organism evidence="9 10">
    <name type="scientific">Streptomyces evansiae</name>
    <dbReference type="NCBI Taxonomy" id="3075535"/>
    <lineage>
        <taxon>Bacteria</taxon>
        <taxon>Bacillati</taxon>
        <taxon>Actinomycetota</taxon>
        <taxon>Actinomycetes</taxon>
        <taxon>Kitasatosporales</taxon>
        <taxon>Streptomycetaceae</taxon>
        <taxon>Streptomyces</taxon>
    </lineage>
</organism>
<evidence type="ECO:0000313" key="9">
    <source>
        <dbReference type="EMBL" id="MDT0417528.1"/>
    </source>
</evidence>
<evidence type="ECO:0000256" key="4">
    <source>
        <dbReference type="ARBA" id="ARBA00023002"/>
    </source>
</evidence>
<dbReference type="SUPFAM" id="SSF55124">
    <property type="entry name" value="Nitrite/Sulfite reductase N-terminal domain-like"/>
    <property type="match status" value="2"/>
</dbReference>
<accession>A0ABD5E848</accession>
<dbReference type="Pfam" id="PF03460">
    <property type="entry name" value="NIR_SIR_ferr"/>
    <property type="match status" value="1"/>
</dbReference>
<dbReference type="Proteomes" id="UP001183607">
    <property type="component" value="Unassembled WGS sequence"/>
</dbReference>
<dbReference type="RefSeq" id="WP_311677272.1">
    <property type="nucleotide sequence ID" value="NZ_JAVRER010000029.1"/>
</dbReference>
<evidence type="ECO:0000256" key="3">
    <source>
        <dbReference type="ARBA" id="ARBA00022723"/>
    </source>
</evidence>
<proteinExistence type="predicted"/>
<evidence type="ECO:0000256" key="2">
    <source>
        <dbReference type="ARBA" id="ARBA00022617"/>
    </source>
</evidence>
<dbReference type="AlphaFoldDB" id="A0ABD5E848"/>
<protein>
    <submittedName>
        <fullName evidence="9">Cobalamin biosynthesis protein CobG</fullName>
    </submittedName>
</protein>
<dbReference type="GO" id="GO:0046872">
    <property type="term" value="F:metal ion binding"/>
    <property type="evidence" value="ECO:0007669"/>
    <property type="project" value="UniProtKB-KW"/>
</dbReference>
<keyword evidence="3" id="KW-0479">Metal-binding</keyword>
<dbReference type="Gene3D" id="3.90.480.10">
    <property type="entry name" value="Sulfite Reductase Hemoprotein,Domain 2"/>
    <property type="match status" value="1"/>
</dbReference>
<dbReference type="InterPro" id="IPR005117">
    <property type="entry name" value="NiRdtase/SiRdtase_haem-b_fer"/>
</dbReference>
<dbReference type="SUPFAM" id="SSF56014">
    <property type="entry name" value="Nitrite and sulphite reductase 4Fe-4S domain-like"/>
    <property type="match status" value="2"/>
</dbReference>
<dbReference type="GO" id="GO:0016491">
    <property type="term" value="F:oxidoreductase activity"/>
    <property type="evidence" value="ECO:0007669"/>
    <property type="project" value="UniProtKB-KW"/>
</dbReference>
<dbReference type="EMBL" id="JAVRER010000029">
    <property type="protein sequence ID" value="MDT0417528.1"/>
    <property type="molecule type" value="Genomic_DNA"/>
</dbReference>
<keyword evidence="2" id="KW-0349">Heme</keyword>
<dbReference type="InterPro" id="IPR051329">
    <property type="entry name" value="NIR_SIR_4Fe-4S"/>
</dbReference>
<comment type="caution">
    <text evidence="9">The sequence shown here is derived from an EMBL/GenBank/DDBJ whole genome shotgun (WGS) entry which is preliminary data.</text>
</comment>
<feature type="domain" description="Nitrite/Sulfite reductase ferredoxin-like" evidence="8">
    <location>
        <begin position="47"/>
        <end position="104"/>
    </location>
</feature>
<dbReference type="PANTHER" id="PTHR32439:SF9">
    <property type="entry name" value="BLR3264 PROTEIN"/>
    <property type="match status" value="1"/>
</dbReference>
<sequence length="430" mass="43522">MLAAMPSPLSRPAVPPASPAPPASAAGGRGDACPGALRLHLADDGGLARVRIPGGVLDAGQWEVLGALALRHGDGDLHLTSRGNVQLRGLDPASGDALGRALAEAGLLPSPAHERVRNIVASPLSGLDGHGVRPVRAWLRALDAGLCGSARAAALSGRFLFALDDGRGDMTALRADVTVRALPQDEALVSVGGARFVMAADDAPRAALRAAEVFLDAAARAPEGTRVWRVAELPDGPPLAEAVRDRLADEGVATRTAVAGPPLPEAAPPAPGPYPGALAVHVPLGRLSPTAWRELAHAGTELRLTPWRGVVVAGPAEDAAARLAGAGLVTAPGSPWPRVGACVGQPGCARARADVRGDAARALPAVAASPLPLYWSACERRCGRPAEPHADVVAGPDGGYLLSVPGRAPRPVDPADPARLAAALRAPTGP</sequence>
<dbReference type="Gene3D" id="3.30.413.10">
    <property type="entry name" value="Sulfite Reductase Hemoprotein, domain 1"/>
    <property type="match status" value="1"/>
</dbReference>
<keyword evidence="1" id="KW-0004">4Fe-4S</keyword>
<keyword evidence="6" id="KW-0411">Iron-sulfur</keyword>
<feature type="region of interest" description="Disordered" evidence="7">
    <location>
        <begin position="1"/>
        <end position="31"/>
    </location>
</feature>
<feature type="compositionally biased region" description="Pro residues" evidence="7">
    <location>
        <begin position="13"/>
        <end position="22"/>
    </location>
</feature>
<evidence type="ECO:0000256" key="1">
    <source>
        <dbReference type="ARBA" id="ARBA00022485"/>
    </source>
</evidence>
<feature type="compositionally biased region" description="Low complexity" evidence="7">
    <location>
        <begin position="1"/>
        <end position="12"/>
    </location>
</feature>
<keyword evidence="5" id="KW-0408">Iron</keyword>
<dbReference type="PANTHER" id="PTHR32439">
    <property type="entry name" value="FERREDOXIN--NITRITE REDUCTASE, CHLOROPLASTIC"/>
    <property type="match status" value="1"/>
</dbReference>
<evidence type="ECO:0000256" key="5">
    <source>
        <dbReference type="ARBA" id="ARBA00023004"/>
    </source>
</evidence>
<evidence type="ECO:0000256" key="6">
    <source>
        <dbReference type="ARBA" id="ARBA00023014"/>
    </source>
</evidence>
<evidence type="ECO:0000259" key="8">
    <source>
        <dbReference type="Pfam" id="PF03460"/>
    </source>
</evidence>
<keyword evidence="4" id="KW-0560">Oxidoreductase</keyword>
<dbReference type="InterPro" id="IPR045854">
    <property type="entry name" value="NO2/SO3_Rdtase_4Fe4S_sf"/>
</dbReference>
<name>A0ABD5E848_9ACTN</name>
<reference evidence="10" key="1">
    <citation type="submission" date="2023-07" db="EMBL/GenBank/DDBJ databases">
        <title>30 novel species of actinomycetes from the DSMZ collection.</title>
        <authorList>
            <person name="Nouioui I."/>
        </authorList>
    </citation>
    <scope>NUCLEOTIDE SEQUENCE [LARGE SCALE GENOMIC DNA]</scope>
    <source>
        <strain evidence="10">DSM 41982</strain>
    </source>
</reference>